<evidence type="ECO:0000256" key="3">
    <source>
        <dbReference type="ARBA" id="ARBA00023180"/>
    </source>
</evidence>
<dbReference type="PANTHER" id="PTHR11177">
    <property type="entry name" value="CHITINASE"/>
    <property type="match status" value="1"/>
</dbReference>
<keyword evidence="2 5" id="KW-0378">Hydrolase</keyword>
<dbReference type="InterPro" id="IPR001579">
    <property type="entry name" value="Glyco_hydro_18_chit_AS"/>
</dbReference>
<evidence type="ECO:0000313" key="10">
    <source>
        <dbReference type="Proteomes" id="UP001458880"/>
    </source>
</evidence>
<keyword evidence="1" id="KW-0732">Signal</keyword>
<evidence type="ECO:0000259" key="8">
    <source>
        <dbReference type="PROSITE" id="PS51910"/>
    </source>
</evidence>
<feature type="domain" description="GH18" evidence="8">
    <location>
        <begin position="115"/>
        <end position="480"/>
    </location>
</feature>
<accession>A0AAW1MEF5</accession>
<dbReference type="InterPro" id="IPR050314">
    <property type="entry name" value="Glycosyl_Hydrlase_18"/>
</dbReference>
<name>A0AAW1MEF5_POPJA</name>
<comment type="similarity">
    <text evidence="6">Belongs to the glycosyl hydrolase 18 family.</text>
</comment>
<sequence length="482" mass="55166">MVDASVPQARYFLLREKNGVKYIKKTLLAFFLASLLFASAVCAASLLFASAVCAFGIVLLRNGFSFTRKSGHTYYKEFHDHSFYRAVAYSKLPENNITIPKLRNRHIEHPPIENYRLVCYYSFPTQSCDLDKQLSYKKLDPDLCTHINIGFANIENNTIHLTDYYKNITRQVLMLKSHNKNLKVLLSVGGAGGSGFTEMVVNHANRKMFIKSILSYIKEFKLDGIDLDWEFPNANIYDSKERMHFTQLLHEIREEINRQKKHKFLLTVAVASPYFIAQNSYDISYMNDFVDFINLMTYDFHFYTKWTPFTGINSPLYSLPDDVGIFGTLTINYSANYWISQGMSKNKINIGLPTYGHTYKLINPNNNGISAPAIGFGNLGHNGFIDYSEVCSFLIQSKILPNFDDVSKSPYATYGQNWISYDDIKSLSYKAEYIRQNNFGGAMVYSLNSDDYAGDCSQLEGNTIEKYPLIKQIKDILLDPEL</sequence>
<dbReference type="Pfam" id="PF00704">
    <property type="entry name" value="Glyco_hydro_18"/>
    <property type="match status" value="1"/>
</dbReference>
<organism evidence="9 10">
    <name type="scientific">Popillia japonica</name>
    <name type="common">Japanese beetle</name>
    <dbReference type="NCBI Taxonomy" id="7064"/>
    <lineage>
        <taxon>Eukaryota</taxon>
        <taxon>Metazoa</taxon>
        <taxon>Ecdysozoa</taxon>
        <taxon>Arthropoda</taxon>
        <taxon>Hexapoda</taxon>
        <taxon>Insecta</taxon>
        <taxon>Pterygota</taxon>
        <taxon>Neoptera</taxon>
        <taxon>Endopterygota</taxon>
        <taxon>Coleoptera</taxon>
        <taxon>Polyphaga</taxon>
        <taxon>Scarabaeiformia</taxon>
        <taxon>Scarabaeidae</taxon>
        <taxon>Rutelinae</taxon>
        <taxon>Popillia</taxon>
    </lineage>
</organism>
<reference evidence="9 10" key="2">
    <citation type="journal article" date="2024" name="BMC Genomics">
        <title>De novo assembly and annotation of Popillia japonica's genome with initial clues to its potential as an invasive pest.</title>
        <authorList>
            <person name="Cucini C."/>
            <person name="Boschi S."/>
            <person name="Funari R."/>
            <person name="Cardaioli E."/>
            <person name="Iannotti N."/>
            <person name="Marturano G."/>
            <person name="Paoli F."/>
            <person name="Bruttini M."/>
            <person name="Carapelli A."/>
            <person name="Frati F."/>
            <person name="Nardi F."/>
        </authorList>
    </citation>
    <scope>NUCLEOTIDE SEQUENCE [LARGE SCALE GENOMIC DNA]</scope>
    <source>
        <strain evidence="9">DMR45628</strain>
    </source>
</reference>
<keyword evidence="10" id="KW-1185">Reference proteome</keyword>
<protein>
    <submittedName>
        <fullName evidence="9">Glycosyl hydrolases family 18</fullName>
    </submittedName>
</protein>
<dbReference type="InterPro" id="IPR017853">
    <property type="entry name" value="GH"/>
</dbReference>
<keyword evidence="3" id="KW-0325">Glycoprotein</keyword>
<dbReference type="GO" id="GO:0005576">
    <property type="term" value="C:extracellular region"/>
    <property type="evidence" value="ECO:0007669"/>
    <property type="project" value="TreeGrafter"/>
</dbReference>
<evidence type="ECO:0000256" key="5">
    <source>
        <dbReference type="RuleBase" id="RU000489"/>
    </source>
</evidence>
<dbReference type="PANTHER" id="PTHR11177:SF390">
    <property type="entry name" value="CHITINASE 11"/>
    <property type="match status" value="1"/>
</dbReference>
<keyword evidence="7" id="KW-1133">Transmembrane helix</keyword>
<comment type="caution">
    <text evidence="9">The sequence shown here is derived from an EMBL/GenBank/DDBJ whole genome shotgun (WGS) entry which is preliminary data.</text>
</comment>
<feature type="transmembrane region" description="Helical" evidence="7">
    <location>
        <begin position="27"/>
        <end position="60"/>
    </location>
</feature>
<gene>
    <name evidence="9" type="ORF">QE152_g7647</name>
</gene>
<evidence type="ECO:0000256" key="7">
    <source>
        <dbReference type="SAM" id="Phobius"/>
    </source>
</evidence>
<dbReference type="PROSITE" id="PS01095">
    <property type="entry name" value="GH18_1"/>
    <property type="match status" value="1"/>
</dbReference>
<evidence type="ECO:0000256" key="4">
    <source>
        <dbReference type="ARBA" id="ARBA00023295"/>
    </source>
</evidence>
<reference evidence="9" key="1">
    <citation type="submission" date="2023-05" db="EMBL/GenBank/DDBJ databases">
        <authorList>
            <person name="Nardi F."/>
            <person name="Carapelli A."/>
            <person name="Cucini C."/>
        </authorList>
    </citation>
    <scope>NUCLEOTIDE SEQUENCE</scope>
    <source>
        <strain evidence="9">DMR45628</strain>
        <tissue evidence="9">Testes</tissue>
    </source>
</reference>
<dbReference type="GO" id="GO:0004568">
    <property type="term" value="F:chitinase activity"/>
    <property type="evidence" value="ECO:0007669"/>
    <property type="project" value="UniProtKB-ARBA"/>
</dbReference>
<dbReference type="AlphaFoldDB" id="A0AAW1MEF5"/>
<evidence type="ECO:0000313" key="9">
    <source>
        <dbReference type="EMBL" id="KAK9744600.1"/>
    </source>
</evidence>
<dbReference type="SUPFAM" id="SSF54556">
    <property type="entry name" value="Chitinase insertion domain"/>
    <property type="match status" value="1"/>
</dbReference>
<dbReference type="InterPro" id="IPR029070">
    <property type="entry name" value="Chitinase_insertion_sf"/>
</dbReference>
<keyword evidence="7" id="KW-0812">Transmembrane</keyword>
<dbReference type="GO" id="GO:0005975">
    <property type="term" value="P:carbohydrate metabolic process"/>
    <property type="evidence" value="ECO:0007669"/>
    <property type="project" value="InterPro"/>
</dbReference>
<dbReference type="InterPro" id="IPR011583">
    <property type="entry name" value="Chitinase_II/V-like_cat"/>
</dbReference>
<evidence type="ECO:0000256" key="2">
    <source>
        <dbReference type="ARBA" id="ARBA00022801"/>
    </source>
</evidence>
<dbReference type="EMBL" id="JASPKY010000056">
    <property type="protein sequence ID" value="KAK9744600.1"/>
    <property type="molecule type" value="Genomic_DNA"/>
</dbReference>
<dbReference type="SMART" id="SM00636">
    <property type="entry name" value="Glyco_18"/>
    <property type="match status" value="1"/>
</dbReference>
<dbReference type="SUPFAM" id="SSF51445">
    <property type="entry name" value="(Trans)glycosidases"/>
    <property type="match status" value="1"/>
</dbReference>
<dbReference type="Gene3D" id="3.10.50.10">
    <property type="match status" value="1"/>
</dbReference>
<dbReference type="GO" id="GO:0006032">
    <property type="term" value="P:chitin catabolic process"/>
    <property type="evidence" value="ECO:0007669"/>
    <property type="project" value="UniProtKB-ARBA"/>
</dbReference>
<dbReference type="InterPro" id="IPR001223">
    <property type="entry name" value="Glyco_hydro18_cat"/>
</dbReference>
<keyword evidence="4 5" id="KW-0326">Glycosidase</keyword>
<keyword evidence="7" id="KW-0472">Membrane</keyword>
<dbReference type="Proteomes" id="UP001458880">
    <property type="component" value="Unassembled WGS sequence"/>
</dbReference>
<dbReference type="GO" id="GO:0008061">
    <property type="term" value="F:chitin binding"/>
    <property type="evidence" value="ECO:0007669"/>
    <property type="project" value="InterPro"/>
</dbReference>
<dbReference type="PROSITE" id="PS51910">
    <property type="entry name" value="GH18_2"/>
    <property type="match status" value="1"/>
</dbReference>
<dbReference type="FunFam" id="3.10.50.10:FF:000003">
    <property type="entry name" value="Class V chitinase CHIT5b"/>
    <property type="match status" value="1"/>
</dbReference>
<evidence type="ECO:0000256" key="6">
    <source>
        <dbReference type="RuleBase" id="RU004453"/>
    </source>
</evidence>
<evidence type="ECO:0000256" key="1">
    <source>
        <dbReference type="ARBA" id="ARBA00022729"/>
    </source>
</evidence>
<proteinExistence type="inferred from homology"/>
<dbReference type="Gene3D" id="3.20.20.80">
    <property type="entry name" value="Glycosidases"/>
    <property type="match status" value="1"/>
</dbReference>
<dbReference type="EMBL" id="JASPKY010000056">
    <property type="protein sequence ID" value="KAK9744601.1"/>
    <property type="molecule type" value="Genomic_DNA"/>
</dbReference>